<evidence type="ECO:0000259" key="2">
    <source>
        <dbReference type="Pfam" id="PF02120"/>
    </source>
</evidence>
<dbReference type="CDD" id="cd17470">
    <property type="entry name" value="T3SS_Flik_C"/>
    <property type="match status" value="1"/>
</dbReference>
<accession>A0A2L2XBX5</accession>
<evidence type="ECO:0000256" key="1">
    <source>
        <dbReference type="SAM" id="MobiDB-lite"/>
    </source>
</evidence>
<keyword evidence="4" id="KW-1185">Reference proteome</keyword>
<dbReference type="Pfam" id="PF02120">
    <property type="entry name" value="Flg_hook"/>
    <property type="match status" value="1"/>
</dbReference>
<dbReference type="EMBL" id="BFAV01000075">
    <property type="protein sequence ID" value="GBF33193.1"/>
    <property type="molecule type" value="Genomic_DNA"/>
</dbReference>
<organism evidence="3 4">
    <name type="scientific">Desulfocucumis palustris</name>
    <dbReference type="NCBI Taxonomy" id="1898651"/>
    <lineage>
        <taxon>Bacteria</taxon>
        <taxon>Bacillati</taxon>
        <taxon>Bacillota</taxon>
        <taxon>Clostridia</taxon>
        <taxon>Eubacteriales</taxon>
        <taxon>Desulfocucumaceae</taxon>
        <taxon>Desulfocucumis</taxon>
    </lineage>
</organism>
<feature type="compositionally biased region" description="Polar residues" evidence="1">
    <location>
        <begin position="571"/>
        <end position="581"/>
    </location>
</feature>
<keyword evidence="3" id="KW-0969">Cilium</keyword>
<feature type="compositionally biased region" description="Low complexity" evidence="1">
    <location>
        <begin position="560"/>
        <end position="570"/>
    </location>
</feature>
<keyword evidence="3" id="KW-0282">Flagellum</keyword>
<dbReference type="AlphaFoldDB" id="A0A2L2XBX5"/>
<sequence length="604" mass="62259">MRIESAGVNDMSAKCGDVVAGTDNAGDFMAMLMAVLVPGQNNAAGQIFQSQPDIVAFSGSEAGTQGVIADNAMTVPSFLVTSPPAPGLPPQAGPETAGGLPAGDMEVPAGMDLLAGAYVLPVNETGPGTGAQYTQPGVSTGTNILPENDTAWNAVTQNMGSGASAIANILPPDSGAAANTGVQNVQPDEPAAANILPGSGVAGNTGAQENQSKVPTITGILPGDAPAANISMAGARTNLTEAVVYTPDVVPVSEGAAGKTVTVTGQPEAGAIIGQPAAETGDELQKPVTARGRDLTGMAAELTAVLTAGSNKKEATGKVNSNDTGNNLPLKNEDQKQVEAVAVKNPAAGQEQGNGQMSGRKTLPFTNHRPEAKALNEQPASTPEPGREPVAGIKVNKTGWQGAAAVNDITAKDKTLSNTANNITANDTTTNDIATNNVPQVKQTAFAQLKPEVPDMGGAQVKQAPQIVLRAVTQLMNHLDNKDGSAATTIRLKLEPKQLGELTVRLSYARGELTAHFYTSSVMARDAVEGTLPQLREILSQQNIQLNDAAAFVGQEDSRQPGQQRYQQQGNANPYFTNNGDDSPFPERMQQDTAGMNDNLDRLV</sequence>
<dbReference type="InterPro" id="IPR038610">
    <property type="entry name" value="FliK-like_C_sf"/>
</dbReference>
<evidence type="ECO:0000313" key="3">
    <source>
        <dbReference type="EMBL" id="GBF33193.1"/>
    </source>
</evidence>
<name>A0A2L2XBX5_9FIRM</name>
<gene>
    <name evidence="3" type="ORF">DCCM_2292</name>
</gene>
<protein>
    <submittedName>
        <fullName evidence="3">Flagellar hook-length control protein FliK</fullName>
    </submittedName>
</protein>
<dbReference type="Gene3D" id="3.30.750.140">
    <property type="match status" value="1"/>
</dbReference>
<dbReference type="Proteomes" id="UP000239549">
    <property type="component" value="Unassembled WGS sequence"/>
</dbReference>
<proteinExistence type="predicted"/>
<keyword evidence="3" id="KW-0966">Cell projection</keyword>
<feature type="domain" description="Flagellar hook-length control protein-like C-terminal" evidence="2">
    <location>
        <begin position="483"/>
        <end position="558"/>
    </location>
</feature>
<dbReference type="RefSeq" id="WP_165792035.1">
    <property type="nucleotide sequence ID" value="NZ_BFAV01000075.1"/>
</dbReference>
<reference evidence="4" key="1">
    <citation type="submission" date="2018-02" db="EMBL/GenBank/DDBJ databases">
        <title>Genome sequence of Desulfocucumis palustris strain NAW-5.</title>
        <authorList>
            <person name="Watanabe M."/>
            <person name="Kojima H."/>
            <person name="Fukui M."/>
        </authorList>
    </citation>
    <scope>NUCLEOTIDE SEQUENCE [LARGE SCALE GENOMIC DNA]</scope>
    <source>
        <strain evidence="4">NAW-5</strain>
    </source>
</reference>
<feature type="region of interest" description="Disordered" evidence="1">
    <location>
        <begin position="346"/>
        <end position="365"/>
    </location>
</feature>
<feature type="region of interest" description="Disordered" evidence="1">
    <location>
        <begin position="555"/>
        <end position="604"/>
    </location>
</feature>
<dbReference type="InterPro" id="IPR021136">
    <property type="entry name" value="Flagellar_hook_control-like_C"/>
</dbReference>
<comment type="caution">
    <text evidence="3">The sequence shown here is derived from an EMBL/GenBank/DDBJ whole genome shotgun (WGS) entry which is preliminary data.</text>
</comment>
<evidence type="ECO:0000313" key="4">
    <source>
        <dbReference type="Proteomes" id="UP000239549"/>
    </source>
</evidence>